<name>A0A7S3AVH5_9EUKA</name>
<sequence>MDRNPIVEEGIGSVCSSLSPNALRHTSGQRRVSCLKHILPVRPFSRHNSGSRRKRMNFARDTFLEQSPAARHAATSVAAAPISAEERTLHMRSTQLAMPEP</sequence>
<dbReference type="AlphaFoldDB" id="A0A7S3AVH5"/>
<protein>
    <submittedName>
        <fullName evidence="1">Uncharacterized protein</fullName>
    </submittedName>
</protein>
<gene>
    <name evidence="1" type="ORF">HERI1096_LOCUS16629</name>
</gene>
<proteinExistence type="predicted"/>
<accession>A0A7S3AVH5</accession>
<reference evidence="1" key="1">
    <citation type="submission" date="2021-01" db="EMBL/GenBank/DDBJ databases">
        <authorList>
            <person name="Corre E."/>
            <person name="Pelletier E."/>
            <person name="Niang G."/>
            <person name="Scheremetjew M."/>
            <person name="Finn R."/>
            <person name="Kale V."/>
            <person name="Holt S."/>
            <person name="Cochrane G."/>
            <person name="Meng A."/>
            <person name="Brown T."/>
            <person name="Cohen L."/>
        </authorList>
    </citation>
    <scope>NUCLEOTIDE SEQUENCE</scope>
    <source>
        <strain evidence="1">CCMP281</strain>
    </source>
</reference>
<dbReference type="EMBL" id="HBHX01029848">
    <property type="protein sequence ID" value="CAE0115944.1"/>
    <property type="molecule type" value="Transcribed_RNA"/>
</dbReference>
<organism evidence="1">
    <name type="scientific">Haptolina ericina</name>
    <dbReference type="NCBI Taxonomy" id="156174"/>
    <lineage>
        <taxon>Eukaryota</taxon>
        <taxon>Haptista</taxon>
        <taxon>Haptophyta</taxon>
        <taxon>Prymnesiophyceae</taxon>
        <taxon>Prymnesiales</taxon>
        <taxon>Prymnesiaceae</taxon>
        <taxon>Haptolina</taxon>
    </lineage>
</organism>
<evidence type="ECO:0000313" key="1">
    <source>
        <dbReference type="EMBL" id="CAE0115944.1"/>
    </source>
</evidence>